<dbReference type="Proteomes" id="UP000499080">
    <property type="component" value="Unassembled WGS sequence"/>
</dbReference>
<name>A0A4Y2C710_ARAVE</name>
<evidence type="ECO:0000313" key="1">
    <source>
        <dbReference type="EMBL" id="GBL99959.1"/>
    </source>
</evidence>
<dbReference type="EMBL" id="BGPR01000152">
    <property type="protein sequence ID" value="GBL99959.1"/>
    <property type="molecule type" value="Genomic_DNA"/>
</dbReference>
<dbReference type="AlphaFoldDB" id="A0A4Y2C710"/>
<evidence type="ECO:0000313" key="2">
    <source>
        <dbReference type="Proteomes" id="UP000499080"/>
    </source>
</evidence>
<dbReference type="GO" id="GO:0003676">
    <property type="term" value="F:nucleic acid binding"/>
    <property type="evidence" value="ECO:0007669"/>
    <property type="project" value="InterPro"/>
</dbReference>
<comment type="caution">
    <text evidence="1">The sequence shown here is derived from an EMBL/GenBank/DDBJ whole genome shotgun (WGS) entry which is preliminary data.</text>
</comment>
<accession>A0A4Y2C710</accession>
<reference evidence="1 2" key="1">
    <citation type="journal article" date="2019" name="Sci. Rep.">
        <title>Orb-weaving spider Araneus ventricosus genome elucidates the spidroin gene catalogue.</title>
        <authorList>
            <person name="Kono N."/>
            <person name="Nakamura H."/>
            <person name="Ohtoshi R."/>
            <person name="Moran D.A.P."/>
            <person name="Shinohara A."/>
            <person name="Yoshida Y."/>
            <person name="Fujiwara M."/>
            <person name="Mori M."/>
            <person name="Tomita M."/>
            <person name="Arakawa K."/>
        </authorList>
    </citation>
    <scope>NUCLEOTIDE SEQUENCE [LARGE SCALE GENOMIC DNA]</scope>
</reference>
<dbReference type="Gene3D" id="3.30.420.10">
    <property type="entry name" value="Ribonuclease H-like superfamily/Ribonuclease H"/>
    <property type="match status" value="1"/>
</dbReference>
<keyword evidence="2" id="KW-1185">Reference proteome</keyword>
<protein>
    <recommendedName>
        <fullName evidence="3">Histone-lysine N-methyltransferase SETMAR</fullName>
    </recommendedName>
</protein>
<proteinExistence type="predicted"/>
<dbReference type="InterPro" id="IPR036397">
    <property type="entry name" value="RNaseH_sf"/>
</dbReference>
<gene>
    <name evidence="1" type="ORF">AVEN_19442_1</name>
</gene>
<organism evidence="1 2">
    <name type="scientific">Araneus ventricosus</name>
    <name type="common">Orbweaver spider</name>
    <name type="synonym">Epeira ventricosa</name>
    <dbReference type="NCBI Taxonomy" id="182803"/>
    <lineage>
        <taxon>Eukaryota</taxon>
        <taxon>Metazoa</taxon>
        <taxon>Ecdysozoa</taxon>
        <taxon>Arthropoda</taxon>
        <taxon>Chelicerata</taxon>
        <taxon>Arachnida</taxon>
        <taxon>Araneae</taxon>
        <taxon>Araneomorphae</taxon>
        <taxon>Entelegynae</taxon>
        <taxon>Araneoidea</taxon>
        <taxon>Araneidae</taxon>
        <taxon>Araneus</taxon>
    </lineage>
</organism>
<evidence type="ECO:0008006" key="3">
    <source>
        <dbReference type="Google" id="ProtNLM"/>
    </source>
</evidence>
<sequence>MLRAGIMLFHNNAHHHAALRTQLLQQFRWEVLARFIYSPDLAPRDYQLCQHLKRFLGGLHFPSDDAPLFGESFLRCRYREIGSRYDMCFSSGGSYVER</sequence>